<evidence type="ECO:0000256" key="3">
    <source>
        <dbReference type="ARBA" id="ARBA00022450"/>
    </source>
</evidence>
<dbReference type="PANTHER" id="PTHR45527">
    <property type="entry name" value="NONRIBOSOMAL PEPTIDE SYNTHETASE"/>
    <property type="match status" value="1"/>
</dbReference>
<dbReference type="GO" id="GO:0043041">
    <property type="term" value="P:amino acid activation for nonribosomal peptide biosynthetic process"/>
    <property type="evidence" value="ECO:0007669"/>
    <property type="project" value="TreeGrafter"/>
</dbReference>
<accession>A0A229SZ00</accession>
<dbReference type="FunFam" id="3.40.50.980:FF:000001">
    <property type="entry name" value="Non-ribosomal peptide synthetase"/>
    <property type="match status" value="1"/>
</dbReference>
<dbReference type="Gene3D" id="3.40.50.980">
    <property type="match status" value="2"/>
</dbReference>
<gene>
    <name evidence="17" type="ORF">CF165_27040</name>
</gene>
<keyword evidence="11" id="KW-0511">Multifunctional enzyme</keyword>
<comment type="caution">
    <text evidence="17">The sequence shown here is derived from an EMBL/GenBank/DDBJ whole genome shotgun (WGS) entry which is preliminary data.</text>
</comment>
<feature type="domain" description="Carrier" evidence="14">
    <location>
        <begin position="1917"/>
        <end position="1988"/>
    </location>
</feature>
<dbReference type="InterPro" id="IPR001031">
    <property type="entry name" value="Thioesterase"/>
</dbReference>
<feature type="transmembrane region" description="Helical" evidence="13">
    <location>
        <begin position="2353"/>
        <end position="2369"/>
    </location>
</feature>
<feature type="transmembrane region" description="Helical" evidence="13">
    <location>
        <begin position="2262"/>
        <end position="2288"/>
    </location>
</feature>
<dbReference type="PROSITE" id="PS00455">
    <property type="entry name" value="AMP_BINDING"/>
    <property type="match status" value="1"/>
</dbReference>
<dbReference type="Pfam" id="PF00550">
    <property type="entry name" value="PP-binding"/>
    <property type="match status" value="2"/>
</dbReference>
<evidence type="ECO:0000256" key="8">
    <source>
        <dbReference type="ARBA" id="ARBA00022989"/>
    </source>
</evidence>
<dbReference type="Gene3D" id="1.20.1250.20">
    <property type="entry name" value="MFS general substrate transporter like domains"/>
    <property type="match status" value="1"/>
</dbReference>
<evidence type="ECO:0000256" key="9">
    <source>
        <dbReference type="ARBA" id="ARBA00023098"/>
    </source>
</evidence>
<keyword evidence="7" id="KW-0276">Fatty acid metabolism</keyword>
<evidence type="ECO:0000256" key="12">
    <source>
        <dbReference type="ARBA" id="ARBA00029443"/>
    </source>
</evidence>
<dbReference type="Gene3D" id="3.30.300.30">
    <property type="match status" value="1"/>
</dbReference>
<dbReference type="Pfam" id="PF07690">
    <property type="entry name" value="MFS_1"/>
    <property type="match status" value="1"/>
</dbReference>
<evidence type="ECO:0000256" key="1">
    <source>
        <dbReference type="ARBA" id="ARBA00001957"/>
    </source>
</evidence>
<dbReference type="InterPro" id="IPR029058">
    <property type="entry name" value="AB_hydrolase_fold"/>
</dbReference>
<dbReference type="SUPFAM" id="SSF52151">
    <property type="entry name" value="FabD/lysophospholipase-like"/>
    <property type="match status" value="1"/>
</dbReference>
<dbReference type="GO" id="GO:0031177">
    <property type="term" value="F:phosphopantetheine binding"/>
    <property type="evidence" value="ECO:0007669"/>
    <property type="project" value="InterPro"/>
</dbReference>
<dbReference type="SUPFAM" id="SSF52777">
    <property type="entry name" value="CoA-dependent acyltransferases"/>
    <property type="match status" value="2"/>
</dbReference>
<dbReference type="PROSITE" id="PS50850">
    <property type="entry name" value="MFS"/>
    <property type="match status" value="1"/>
</dbReference>
<dbReference type="InterPro" id="IPR014030">
    <property type="entry name" value="Ketoacyl_synth_N"/>
</dbReference>
<dbReference type="CDD" id="cd19531">
    <property type="entry name" value="LCL_NRPS-like"/>
    <property type="match status" value="1"/>
</dbReference>
<dbReference type="InterPro" id="IPR020841">
    <property type="entry name" value="PKS_Beta-ketoAc_synthase_dom"/>
</dbReference>
<dbReference type="FunFam" id="3.40.50.12780:FF:000012">
    <property type="entry name" value="Non-ribosomal peptide synthetase"/>
    <property type="match status" value="1"/>
</dbReference>
<dbReference type="CDD" id="cd12116">
    <property type="entry name" value="A_NRPS_Ta1_like"/>
    <property type="match status" value="1"/>
</dbReference>
<sequence>MQRSDRDIAVIGIACRYPAADGPEQFWATVTSGTDVVRSFTDDELLDDGADPASIADPGYVRSGVVLDGIAEFDAEFFGMSRREAEVLDPQHRLFLECCWHAMEDAGQAPGSAGRRTGVFAGARSSVYLTENLSSAPELLRAVGDYQVALSTDKDYLAGRVAYKLDLRGPAVSVNTACSTSLVAVHMAKQSLVLGECDVALAGGAAIEPAQRRGYPYVEGGTLSPDGHCRPFDKNARGTIAASGVGVVVLKRLADALRDGDPVRAVIRGSAINNDGAAKVGFTAPGVDGQVDVITRALADARVPPRSIGYVEAHGTGTPLGDPIEVSALTKAFRTGTEDTGFCVLGSVKGTFGHADAAAGVAGLIKAVLALEHGMLPAGPNLDEPSPRIRLAKSPFRLNTSTVDWTTDGSPRRAGVSSFGMGGTNAHVVLEEAPPRQPDADRTGPALLALSAATPRALTDLAESLATHLERHPGDLAGVEATLHRGRARLTHRRVVTGADHAELVAALRKPAPPVEGTDQPVAFVFPGQGSQYAGMGAGLYRDEPVFRDVVDECAAALRPHLGLDLRDVLHGADSAEGGDGGALDRTALTQPALFVTEYALARTLMDRGLTPIAMAGHSIGEYVAACLAGVFTLPDALGLVATRGRLVQSLPPGAMLAVELAEKDTIELLRPGVSIAAVNGPRSCVLSGPPAAVREIEADLRARDVACRVLRTSHAFHSGMLDPVLAEFTEAVAAVPLAEPGLRYLSNVTGTWVTAKQATDPHYWARHLREPVRFADSAAELARAGLVVAEAGPGRTLTTLVRRSEGTAVPLMRRAADATDDLPTLLSGVGQVWAHGGRVDLARFTGSDRHPMVSLPGYPFQRQRYWIEAGRSHSTVDSKPAAEETLTDDQARIAAVWAELLGVDDIDASDDFFGLGGDSLLATQLVARLSSRFGLTVPLDAVFATPTLRGLTDAATGTAAGPAAESAPVRPSELPATAVQRRMWFLDHAHDHPAAYVIATAADLHGPLDVDALRTAFAEVVARHESLRTVFHAPEGRPLQVIRAEVPVALPVTEAHPADLDDLLQAAARTPFDPAEGPLFRFSLFRLAAEHHVLSICVHHIVADSWSFGVLFDELGACYSALRAGEPSPLTGPAVQYADVVTDVAAEADLEYWRENLAGAPGTIDLPTTGPRPPVQTFDGRLARRVLGADLTGRVNAVAREHDATLYMVLLAALQALLHRYSGQQDICVGSPVAGRTKAEQERVVGCLLNTVVLRTSLDRELSFADLLTRVRSTALGAFAHQGAPFQQVVEALKLPKDPSRNPLFQVMFNLLNTRGADLALSGLTVTEHPVHPGGAQVDLGLTVHQRDGELVCELEYNTDLFDAAVAERTLGHFEQLLHAVTADPGTAIGAAPLLTAAEQAQLAGWSGVGTPVAPPAGGIHDLVAAQAARTPDALAVTFGDTSLTYRELLTRADALAARLRDQGVGPDTLVAVAVERSELLPVALLAVLRAGGAYVPLDAAYPRQRQQFILDDSGAAVLLTERALADRYAGQDLTVLLADEPAGHRPAAAAVTPASPHNLAYVLYTSGSTGRPKGVRVEHGSVVNFLRGMRERLGTGPADTLVAVTTYAFDISVLELFLPLISGGRVVLASRDVAHDPADLAALLERENATVMQATPATWQLLVTDGWTGRPGLTALCGGEALPVALAGQLTERVRVLHNMYGPTEATIWATAAEVVPGAPITIGKPLPGVTAHLLDPGGQPVPVGVPGELHLGGACLARDYLGRPEITAERFVPDPFADDPDARLYKTGDLARHRADGTIEFLGRNDTQVKVRGHRIELGEIETVLGGHDAVRDAVAVVREDGGDKAIVGYVTLHDGAAAPSTTDWRAHLRTVLPDYMLPSAFVVLEAFPLTPNGKVDRNALPAPQRTVAETQAAPRTAFEADLATRWCELLGLPGIGIDDDFFAMGGDSFKAVRAVRDLGVPATVMDLFTHPTIRQFAEHVAGPGTGTTTEQKLLLRLTPARPTTVNLVCVPLAAGGALTYRELAAAVPDHIALYAIQPPGHDVSNPGEPALGFDELVERCAAEVEALAGPVVLYGHCMGGAQTVALARKLEDDGADLLRVVIGGHFPAPRMPGRFSRALRAMMPLRRTTSKRRALEFLRATGLFNEVTDAAEQDFLMRIFLDDTQQGEDFYTDAFHGDGFRKLAAPVVCVVGDGDRVTELYQERVAEWTHFSDSVSLHVIPRAGHYFHKHQADQLASLIVAGEGAPVTPPPPADMRAFLLVALGQLVSLIGSGLTTFTLGVFVYQRTGSVSLFGLISVMTLLPAVALAPVTGAIADRWDRRKIMIGADVLSAVSSIGLIMLLWTGSLHLWQVYPLVALGAIAVAFQQPAYRAAVTQLVPKRYYGRANGLAQLGSAAGTVLSPLLGGGLAVLVGLTGVVVIDVVTFGFALLTLLLVRFPDRMFNRLEEPFTRELTGGWRYLVRRPGLLAIILATSALNFTLAMVEVIATPLTLSMGAVSTLGLVMSAGGLGLLGGSVLTSLWGGFRRRTTGILGSFAVIGAFMVVLGLAPNPVFPAVGLFGIGLASAVLNAHWGSIVQAKVGLELQGRVFAANLMVSWLMVPAGFALAGPLTDGVFEPLAAATGMPGRGMGWLAMGAGIASLALAAGAWRYRRLRLLEDELPDAIPDPVVLKDKDVIQAKAA</sequence>
<dbReference type="InterPro" id="IPR020846">
    <property type="entry name" value="MFS_dom"/>
</dbReference>
<dbReference type="Pfam" id="PF00501">
    <property type="entry name" value="AMP-binding"/>
    <property type="match status" value="1"/>
</dbReference>
<dbReference type="InterPro" id="IPR014043">
    <property type="entry name" value="Acyl_transferase_dom"/>
</dbReference>
<dbReference type="InterPro" id="IPR009081">
    <property type="entry name" value="PP-bd_ACP"/>
</dbReference>
<evidence type="ECO:0000256" key="4">
    <source>
        <dbReference type="ARBA" id="ARBA00022553"/>
    </source>
</evidence>
<dbReference type="Pfam" id="PF16197">
    <property type="entry name" value="KAsynt_C_assoc"/>
    <property type="match status" value="1"/>
</dbReference>
<feature type="transmembrane region" description="Helical" evidence="13">
    <location>
        <begin position="2632"/>
        <end position="2652"/>
    </location>
</feature>
<comment type="similarity">
    <text evidence="12">In the C-terminal section; belongs to the NRP synthetase family.</text>
</comment>
<comment type="subcellular location">
    <subcellularLocation>
        <location evidence="2">Cell membrane</location>
        <topology evidence="2">Multi-pass membrane protein</topology>
    </subcellularLocation>
</comment>
<dbReference type="PROSITE" id="PS00012">
    <property type="entry name" value="PHOSPHOPANTETHEINE"/>
    <property type="match status" value="1"/>
</dbReference>
<dbReference type="InterPro" id="IPR020802">
    <property type="entry name" value="TesA-like"/>
</dbReference>
<feature type="transmembrane region" description="Helical" evidence="13">
    <location>
        <begin position="2414"/>
        <end position="2439"/>
    </location>
</feature>
<keyword evidence="6 13" id="KW-0812">Transmembrane</keyword>
<keyword evidence="18" id="KW-1185">Reference proteome</keyword>
<dbReference type="InterPro" id="IPR045851">
    <property type="entry name" value="AMP-bd_C_sf"/>
</dbReference>
<dbReference type="InterPro" id="IPR018201">
    <property type="entry name" value="Ketoacyl_synth_AS"/>
</dbReference>
<dbReference type="InterPro" id="IPR001227">
    <property type="entry name" value="Ac_transferase_dom_sf"/>
</dbReference>
<name>A0A229SZ00_9PSEU</name>
<dbReference type="RefSeq" id="WP_093950382.1">
    <property type="nucleotide sequence ID" value="NZ_NMUL01000030.1"/>
</dbReference>
<feature type="domain" description="Carrier" evidence="14">
    <location>
        <begin position="885"/>
        <end position="960"/>
    </location>
</feature>
<dbReference type="InterPro" id="IPR016039">
    <property type="entry name" value="Thiolase-like"/>
</dbReference>
<dbReference type="Pfam" id="PF00109">
    <property type="entry name" value="ketoacyl-synt"/>
    <property type="match status" value="1"/>
</dbReference>
<dbReference type="EMBL" id="NMUL01000030">
    <property type="protein sequence ID" value="OXM64013.1"/>
    <property type="molecule type" value="Genomic_DNA"/>
</dbReference>
<dbReference type="InterPro" id="IPR016036">
    <property type="entry name" value="Malonyl_transacylase_ACP-bd"/>
</dbReference>
<dbReference type="Pfam" id="PF00668">
    <property type="entry name" value="Condensation"/>
    <property type="match status" value="1"/>
</dbReference>
<dbReference type="InterPro" id="IPR006162">
    <property type="entry name" value="Ppantetheine_attach_site"/>
</dbReference>
<dbReference type="SUPFAM" id="SSF53474">
    <property type="entry name" value="alpha/beta-Hydrolases"/>
    <property type="match status" value="1"/>
</dbReference>
<dbReference type="Proteomes" id="UP000215199">
    <property type="component" value="Unassembled WGS sequence"/>
</dbReference>
<dbReference type="Gene3D" id="3.40.50.1820">
    <property type="entry name" value="alpha/beta hydrolase"/>
    <property type="match status" value="1"/>
</dbReference>
<dbReference type="InterPro" id="IPR020806">
    <property type="entry name" value="PKS_PP-bd"/>
</dbReference>
<evidence type="ECO:0000256" key="7">
    <source>
        <dbReference type="ARBA" id="ARBA00022832"/>
    </source>
</evidence>
<feature type="domain" description="Ketosynthase family 3 (KS3)" evidence="16">
    <location>
        <begin position="5"/>
        <end position="432"/>
    </location>
</feature>
<feature type="transmembrane region" description="Helical" evidence="13">
    <location>
        <begin position="2559"/>
        <end position="2580"/>
    </location>
</feature>
<keyword evidence="3" id="KW-0596">Phosphopantetheine</keyword>
<dbReference type="SUPFAM" id="SSF103473">
    <property type="entry name" value="MFS general substrate transporter"/>
    <property type="match status" value="1"/>
</dbReference>
<keyword evidence="9" id="KW-0443">Lipid metabolism</keyword>
<feature type="transmembrane region" description="Helical" evidence="13">
    <location>
        <begin position="2470"/>
        <end position="2491"/>
    </location>
</feature>
<dbReference type="SUPFAM" id="SSF55048">
    <property type="entry name" value="Probable ACP-binding domain of malonyl-CoA ACP transacylase"/>
    <property type="match status" value="1"/>
</dbReference>
<dbReference type="InterPro" id="IPR016035">
    <property type="entry name" value="Acyl_Trfase/lysoPLipase"/>
</dbReference>
<dbReference type="SMART" id="SM00825">
    <property type="entry name" value="PKS_KS"/>
    <property type="match status" value="1"/>
</dbReference>
<dbReference type="SMART" id="SM00824">
    <property type="entry name" value="PKS_TE"/>
    <property type="match status" value="1"/>
</dbReference>
<feature type="domain" description="Major facilitator superfamily (MFS) profile" evidence="15">
    <location>
        <begin position="2261"/>
        <end position="2658"/>
    </location>
</feature>
<evidence type="ECO:0000256" key="6">
    <source>
        <dbReference type="ARBA" id="ARBA00022692"/>
    </source>
</evidence>
<dbReference type="FunFam" id="3.40.47.10:FF:000042">
    <property type="entry name" value="Polyketide synthase Pks13"/>
    <property type="match status" value="1"/>
</dbReference>
<feature type="transmembrane region" description="Helical" evidence="13">
    <location>
        <begin position="2592"/>
        <end position="2612"/>
    </location>
</feature>
<evidence type="ECO:0000259" key="15">
    <source>
        <dbReference type="PROSITE" id="PS50850"/>
    </source>
</evidence>
<dbReference type="Gene3D" id="3.40.366.10">
    <property type="entry name" value="Malonyl-Coenzyme A Acyl Carrier Protein, domain 2"/>
    <property type="match status" value="1"/>
</dbReference>
<dbReference type="CDD" id="cd00833">
    <property type="entry name" value="PKS"/>
    <property type="match status" value="1"/>
</dbReference>
<dbReference type="InterPro" id="IPR036259">
    <property type="entry name" value="MFS_trans_sf"/>
</dbReference>
<evidence type="ECO:0000256" key="2">
    <source>
        <dbReference type="ARBA" id="ARBA00004651"/>
    </source>
</evidence>
<evidence type="ECO:0000256" key="10">
    <source>
        <dbReference type="ARBA" id="ARBA00023136"/>
    </source>
</evidence>
<dbReference type="FunFam" id="3.30.300.30:FF:000010">
    <property type="entry name" value="Enterobactin synthetase component F"/>
    <property type="match status" value="1"/>
</dbReference>
<dbReference type="Gene3D" id="3.30.559.10">
    <property type="entry name" value="Chloramphenicol acetyltransferase-like domain"/>
    <property type="match status" value="1"/>
</dbReference>
<dbReference type="GO" id="GO:0004315">
    <property type="term" value="F:3-oxoacyl-[acyl-carrier-protein] synthase activity"/>
    <property type="evidence" value="ECO:0007669"/>
    <property type="project" value="InterPro"/>
</dbReference>
<proteinExistence type="inferred from homology"/>
<dbReference type="InterPro" id="IPR032821">
    <property type="entry name" value="PKS_assoc"/>
</dbReference>
<dbReference type="NCBIfam" id="TIGR01733">
    <property type="entry name" value="AA-adenyl-dom"/>
    <property type="match status" value="1"/>
</dbReference>
<dbReference type="SMART" id="SM00823">
    <property type="entry name" value="PKS_PP"/>
    <property type="match status" value="2"/>
</dbReference>
<feature type="transmembrane region" description="Helical" evidence="13">
    <location>
        <begin position="2535"/>
        <end position="2553"/>
    </location>
</feature>
<keyword evidence="5" id="KW-0808">Transferase</keyword>
<protein>
    <submittedName>
        <fullName evidence="17">Non-ribosomal peptide synthetase</fullName>
    </submittedName>
</protein>
<dbReference type="SUPFAM" id="SSF56801">
    <property type="entry name" value="Acetyl-CoA synthetase-like"/>
    <property type="match status" value="1"/>
</dbReference>
<dbReference type="SUPFAM" id="SSF47336">
    <property type="entry name" value="ACP-like"/>
    <property type="match status" value="1"/>
</dbReference>
<keyword evidence="4" id="KW-0597">Phosphoprotein</keyword>
<evidence type="ECO:0000313" key="18">
    <source>
        <dbReference type="Proteomes" id="UP000215199"/>
    </source>
</evidence>
<dbReference type="Pfam" id="PF13193">
    <property type="entry name" value="AMP-binding_C"/>
    <property type="match status" value="1"/>
</dbReference>
<dbReference type="Pfam" id="PF00975">
    <property type="entry name" value="Thioesterase"/>
    <property type="match status" value="1"/>
</dbReference>
<dbReference type="GO" id="GO:0005886">
    <property type="term" value="C:plasma membrane"/>
    <property type="evidence" value="ECO:0007669"/>
    <property type="project" value="UniProtKB-SubCell"/>
</dbReference>
<dbReference type="PROSITE" id="PS52004">
    <property type="entry name" value="KS3_2"/>
    <property type="match status" value="1"/>
</dbReference>
<dbReference type="Gene3D" id="2.30.38.10">
    <property type="entry name" value="Luciferase, Domain 3"/>
    <property type="match status" value="1"/>
</dbReference>
<keyword evidence="8 13" id="KW-1133">Transmembrane helix</keyword>
<dbReference type="InterPro" id="IPR001242">
    <property type="entry name" value="Condensation_dom"/>
</dbReference>
<feature type="transmembrane region" description="Helical" evidence="13">
    <location>
        <begin position="2327"/>
        <end position="2347"/>
    </location>
</feature>
<dbReference type="InterPro" id="IPR036736">
    <property type="entry name" value="ACP-like_sf"/>
</dbReference>
<comment type="cofactor">
    <cofactor evidence="1">
        <name>pantetheine 4'-phosphate</name>
        <dbReference type="ChEBI" id="CHEBI:47942"/>
    </cofactor>
</comment>
<evidence type="ECO:0000256" key="13">
    <source>
        <dbReference type="SAM" id="Phobius"/>
    </source>
</evidence>
<dbReference type="InterPro" id="IPR010071">
    <property type="entry name" value="AA_adenyl_dom"/>
</dbReference>
<dbReference type="GO" id="GO:0006633">
    <property type="term" value="P:fatty acid biosynthetic process"/>
    <property type="evidence" value="ECO:0007669"/>
    <property type="project" value="InterPro"/>
</dbReference>
<reference evidence="18" key="1">
    <citation type="submission" date="2017-07" db="EMBL/GenBank/DDBJ databases">
        <title>Comparative genome mining reveals phylogenetic distribution patterns of secondary metabolites in Amycolatopsis.</title>
        <authorList>
            <person name="Adamek M."/>
            <person name="Alanjary M."/>
            <person name="Sales-Ortells H."/>
            <person name="Goodfellow M."/>
            <person name="Bull A.T."/>
            <person name="Kalinowski J."/>
            <person name="Ziemert N."/>
        </authorList>
    </citation>
    <scope>NUCLEOTIDE SEQUENCE [LARGE SCALE GENOMIC DNA]</scope>
    <source>
        <strain evidence="18">H5</strain>
    </source>
</reference>
<dbReference type="InterPro" id="IPR023213">
    <property type="entry name" value="CAT-like_dom_sf"/>
</dbReference>
<keyword evidence="10 13" id="KW-0472">Membrane</keyword>
<dbReference type="Pfam" id="PF02801">
    <property type="entry name" value="Ketoacyl-synt_C"/>
    <property type="match status" value="1"/>
</dbReference>
<dbReference type="GO" id="GO:0005829">
    <property type="term" value="C:cytosol"/>
    <property type="evidence" value="ECO:0007669"/>
    <property type="project" value="TreeGrafter"/>
</dbReference>
<dbReference type="PANTHER" id="PTHR45527:SF1">
    <property type="entry name" value="FATTY ACID SYNTHASE"/>
    <property type="match status" value="1"/>
</dbReference>
<dbReference type="InterPro" id="IPR011701">
    <property type="entry name" value="MFS"/>
</dbReference>
<evidence type="ECO:0000259" key="16">
    <source>
        <dbReference type="PROSITE" id="PS52004"/>
    </source>
</evidence>
<dbReference type="Gene3D" id="1.10.1200.10">
    <property type="entry name" value="ACP-like"/>
    <property type="match status" value="2"/>
</dbReference>
<dbReference type="OrthoDB" id="5478077at2"/>
<evidence type="ECO:0000256" key="11">
    <source>
        <dbReference type="ARBA" id="ARBA00023268"/>
    </source>
</evidence>
<dbReference type="Gene3D" id="3.30.559.30">
    <property type="entry name" value="Nonribosomal peptide synthetase, condensation domain"/>
    <property type="match status" value="1"/>
</dbReference>
<dbReference type="PROSITE" id="PS00606">
    <property type="entry name" value="KS3_1"/>
    <property type="match status" value="1"/>
</dbReference>
<dbReference type="SUPFAM" id="SSF53901">
    <property type="entry name" value="Thiolase-like"/>
    <property type="match status" value="1"/>
</dbReference>
<dbReference type="GO" id="GO:0044550">
    <property type="term" value="P:secondary metabolite biosynthetic process"/>
    <property type="evidence" value="ECO:0007669"/>
    <property type="project" value="UniProtKB-ARBA"/>
</dbReference>
<dbReference type="Gene3D" id="3.40.47.10">
    <property type="match status" value="1"/>
</dbReference>
<dbReference type="Pfam" id="PF00698">
    <property type="entry name" value="Acyl_transf_1"/>
    <property type="match status" value="1"/>
</dbReference>
<dbReference type="Gene3D" id="3.30.70.3290">
    <property type="match status" value="1"/>
</dbReference>
<dbReference type="PROSITE" id="PS50075">
    <property type="entry name" value="CARRIER"/>
    <property type="match status" value="2"/>
</dbReference>
<dbReference type="InterPro" id="IPR000873">
    <property type="entry name" value="AMP-dep_synth/lig_dom"/>
</dbReference>
<evidence type="ECO:0000259" key="14">
    <source>
        <dbReference type="PROSITE" id="PS50075"/>
    </source>
</evidence>
<organism evidence="17 18">
    <name type="scientific">Amycolatopsis vastitatis</name>
    <dbReference type="NCBI Taxonomy" id="1905142"/>
    <lineage>
        <taxon>Bacteria</taxon>
        <taxon>Bacillati</taxon>
        <taxon>Actinomycetota</taxon>
        <taxon>Actinomycetes</taxon>
        <taxon>Pseudonocardiales</taxon>
        <taxon>Pseudonocardiaceae</taxon>
        <taxon>Amycolatopsis</taxon>
    </lineage>
</organism>
<evidence type="ECO:0000256" key="5">
    <source>
        <dbReference type="ARBA" id="ARBA00022679"/>
    </source>
</evidence>
<dbReference type="GO" id="GO:0022857">
    <property type="term" value="F:transmembrane transporter activity"/>
    <property type="evidence" value="ECO:0007669"/>
    <property type="project" value="InterPro"/>
</dbReference>
<dbReference type="SMART" id="SM00827">
    <property type="entry name" value="PKS_AT"/>
    <property type="match status" value="1"/>
</dbReference>
<feature type="transmembrane region" description="Helical" evidence="13">
    <location>
        <begin position="2294"/>
        <end position="2315"/>
    </location>
</feature>
<dbReference type="InterPro" id="IPR020845">
    <property type="entry name" value="AMP-binding_CS"/>
</dbReference>
<evidence type="ECO:0000313" key="17">
    <source>
        <dbReference type="EMBL" id="OXM64013.1"/>
    </source>
</evidence>
<dbReference type="CDD" id="cd06173">
    <property type="entry name" value="MFS_MefA_like"/>
    <property type="match status" value="1"/>
</dbReference>
<dbReference type="InterPro" id="IPR025110">
    <property type="entry name" value="AMP-bd_C"/>
</dbReference>
<feature type="transmembrane region" description="Helical" evidence="13">
    <location>
        <begin position="2503"/>
        <end position="2528"/>
    </location>
</feature>
<dbReference type="InterPro" id="IPR014031">
    <property type="entry name" value="Ketoacyl_synth_C"/>
</dbReference>